<dbReference type="RefSeq" id="WP_112377785.1">
    <property type="nucleotide sequence ID" value="NZ_CP030104.1"/>
</dbReference>
<reference evidence="1 2" key="1">
    <citation type="submission" date="2018-06" db="EMBL/GenBank/DDBJ databases">
        <title>Spongiibacterium sp. HME9304 Genome sequencing and assembly.</title>
        <authorList>
            <person name="Kang H."/>
            <person name="Kim H."/>
            <person name="Joh K."/>
        </authorList>
    </citation>
    <scope>NUCLEOTIDE SEQUENCE [LARGE SCALE GENOMIC DNA]</scope>
    <source>
        <strain evidence="1 2">HME9304</strain>
    </source>
</reference>
<sequence length="119" mass="13711">MKNFLISVAFCSLSTWICAQDTSAEKHFVALYTVGESWDVEKQPNEQSYFKEHSAFLSQLRKEKNIVIGARYSDTGMLVLKAKDLETVKELLHQDIAIQHKLFNVIIHPFNPFYKGCIE</sequence>
<dbReference type="KEGG" id="spon:HME9304_01298"/>
<evidence type="ECO:0008006" key="3">
    <source>
        <dbReference type="Google" id="ProtNLM"/>
    </source>
</evidence>
<dbReference type="InterPro" id="IPR011008">
    <property type="entry name" value="Dimeric_a/b-barrel"/>
</dbReference>
<organism evidence="1 2">
    <name type="scientific">Flagellimonas maritima</name>
    <dbReference type="NCBI Taxonomy" id="1383885"/>
    <lineage>
        <taxon>Bacteria</taxon>
        <taxon>Pseudomonadati</taxon>
        <taxon>Bacteroidota</taxon>
        <taxon>Flavobacteriia</taxon>
        <taxon>Flavobacteriales</taxon>
        <taxon>Flavobacteriaceae</taxon>
        <taxon>Flagellimonas</taxon>
    </lineage>
</organism>
<dbReference type="AlphaFoldDB" id="A0A2Z4LSH8"/>
<dbReference type="EMBL" id="CP030104">
    <property type="protein sequence ID" value="AWX44298.1"/>
    <property type="molecule type" value="Genomic_DNA"/>
</dbReference>
<keyword evidence="2" id="KW-1185">Reference proteome</keyword>
<dbReference type="Proteomes" id="UP000248536">
    <property type="component" value="Chromosome"/>
</dbReference>
<accession>A0A2Z4LSH8</accession>
<evidence type="ECO:0000313" key="2">
    <source>
        <dbReference type="Proteomes" id="UP000248536"/>
    </source>
</evidence>
<proteinExistence type="predicted"/>
<gene>
    <name evidence="1" type="ORF">HME9304_01298</name>
</gene>
<name>A0A2Z4LSH8_9FLAO</name>
<dbReference type="OrthoDB" id="1439804at2"/>
<dbReference type="Gene3D" id="3.30.70.1060">
    <property type="entry name" value="Dimeric alpha+beta barrel"/>
    <property type="match status" value="1"/>
</dbReference>
<dbReference type="SUPFAM" id="SSF54909">
    <property type="entry name" value="Dimeric alpha+beta barrel"/>
    <property type="match status" value="1"/>
</dbReference>
<evidence type="ECO:0000313" key="1">
    <source>
        <dbReference type="EMBL" id="AWX44298.1"/>
    </source>
</evidence>
<protein>
    <recommendedName>
        <fullName evidence="3">YCII-related domain-containing protein</fullName>
    </recommendedName>
</protein>